<keyword evidence="8" id="KW-0206">Cytoskeleton</keyword>
<evidence type="ECO:0000256" key="5">
    <source>
        <dbReference type="ARBA" id="ARBA00022701"/>
    </source>
</evidence>
<feature type="domain" description="TOG" evidence="12">
    <location>
        <begin position="365"/>
        <end position="617"/>
    </location>
</feature>
<feature type="region of interest" description="Disordered" evidence="11">
    <location>
        <begin position="336"/>
        <end position="355"/>
    </location>
</feature>
<dbReference type="GO" id="GO:0090307">
    <property type="term" value="P:mitotic spindle assembly"/>
    <property type="evidence" value="ECO:0007669"/>
    <property type="project" value="TreeGrafter"/>
</dbReference>
<dbReference type="InterPro" id="IPR034085">
    <property type="entry name" value="TOG"/>
</dbReference>
<sequence length="1272" mass="135562">MPEQQRAPSTGPPFFSTSIAQPFQPRHLDITVRNTTAITHNAATPRTMADADAIYELAQRIESSIEVDKRVAALHSLQSQLESAGYVVEADAVTSAVKVALKHANQALSTAALAFIPTYASMIYSGDGTESHSVLNHNVRILVNSVGPLVIDKLGDQKERIREAARTALIELANAAYAISSGHITTSGKGKETETPLGIFERSLREAGLAAKFARVREQSVLLLPILRQNCEKYPVRPLVPITVELLSDADATVREGARSTLIALFSNAAPAAKADLKKELEKRAVRKQTADAILREVLAAPSSVTPSVLSPEPAPARSHATSYTDADAPARQLKTTAPSTHAAPPPSTASAAATATADDIRPVYIASRSDLERTFASMLPFFEGKESEHNWLNREQSMIKIRGLVVSGAHRQFGEPFFVSQLKVVQEGVLKCVASLRTTLSMHAIHLVQELAIELGDDLAPCVEPFLTSLTAMAGFTKKLIANATQEAAAAIMVNVSFRPLYIQLIWHGVQDKNVATRTAAAEHLATVLSHHAAHRKHAVESHGGLDLLDKCFRKGVGDSNPAARTKSREAFWIFHRYWPDQATTILQSLDPSTKKQVAAMAPSDVEAEIVQEQKPKSAPGPVRARPGGASMALIQAKKAAALKAAQERERQKAEEAAAAHEARVAAARAALAEQQQQDEPQYEAYVDEADTPVASQRKATGFMPTRHRSQQAGQGTQLKPTKNLSVLLSPTAHQRIQTAIAVPLPTSPTPVVAANGSAPNRYNGHASQSFETSSQPRSPGLSPTVSRTRAISSSSFSSQGSGSASGSSARHHASTSTPRATHTVRLPTSDALDSDLADLSVADVGEGDETIDAAQRARASDLDTGGEDETLQLAAPEDASMDLMGMNFASPFKVGADRAAKTRSVLVGRGAEDGGDSFEQTPQAVRTRTQPTKTPTRTVSSGSSNSTGSGTPASARLEAGVASPAKARPEVWTWIETLKAGTADLRTFRRLAKLSADFKVAARSAGYIHDVADEGDETVLTAGPIANASNRVAPLDEDGRSSGKAASGDALTSDTAAWEEGGLFVALLEGVQRYVPTRASETRSNADVEVSALAVLNRLVEHQYPVLCSTATERSLLDTLLGALDTLCGASVSHSSAVVAHKTILAAWESVLSTWAGRCDAVLGFDLLLPHALDAAIVPVLRSGYTPLLLRLPAQLVLEDFLPRLRGVIVQALRGDKAEQRLAATTMLKRLNDAARPHVADSHTRIFSALQLGDSDRALLDVLMYYFSKP</sequence>
<dbReference type="Proteomes" id="UP000011976">
    <property type="component" value="Unassembled WGS sequence"/>
</dbReference>
<keyword evidence="7" id="KW-0498">Mitosis</keyword>
<feature type="region of interest" description="Disordered" evidence="11">
    <location>
        <begin position="747"/>
        <end position="831"/>
    </location>
</feature>
<dbReference type="EMBL" id="DF196793">
    <property type="protein sequence ID" value="GAC77596.1"/>
    <property type="molecule type" value="Genomic_DNA"/>
</dbReference>
<keyword evidence="10" id="KW-0175">Coiled coil</keyword>
<feature type="region of interest" description="Disordered" evidence="11">
    <location>
        <begin position="702"/>
        <end position="723"/>
    </location>
</feature>
<dbReference type="GO" id="GO:0008017">
    <property type="term" value="F:microtubule binding"/>
    <property type="evidence" value="ECO:0007669"/>
    <property type="project" value="TreeGrafter"/>
</dbReference>
<evidence type="ECO:0000256" key="9">
    <source>
        <dbReference type="PROSITE-ProRule" id="PRU00103"/>
    </source>
</evidence>
<evidence type="ECO:0000313" key="13">
    <source>
        <dbReference type="EMBL" id="GAC77596.1"/>
    </source>
</evidence>
<feature type="repeat" description="HEAT" evidence="9">
    <location>
        <begin position="239"/>
        <end position="277"/>
    </location>
</feature>
<dbReference type="PROSITE" id="PS50077">
    <property type="entry name" value="HEAT_REPEAT"/>
    <property type="match status" value="1"/>
</dbReference>
<feature type="compositionally biased region" description="Polar residues" evidence="11">
    <location>
        <begin position="759"/>
        <end position="787"/>
    </location>
</feature>
<dbReference type="GO" id="GO:0005876">
    <property type="term" value="C:spindle microtubule"/>
    <property type="evidence" value="ECO:0007669"/>
    <property type="project" value="TreeGrafter"/>
</dbReference>
<evidence type="ECO:0000256" key="7">
    <source>
        <dbReference type="ARBA" id="ARBA00022776"/>
    </source>
</evidence>
<dbReference type="STRING" id="1151754.M9LTC6"/>
<dbReference type="InterPro" id="IPR011989">
    <property type="entry name" value="ARM-like"/>
</dbReference>
<name>M9LTC6_PSEA3</name>
<dbReference type="SUPFAM" id="SSF48371">
    <property type="entry name" value="ARM repeat"/>
    <property type="match status" value="1"/>
</dbReference>
<dbReference type="InterPro" id="IPR021133">
    <property type="entry name" value="HEAT_type_2"/>
</dbReference>
<keyword evidence="3" id="KW-0963">Cytoplasm</keyword>
<dbReference type="GO" id="GO:1902903">
    <property type="term" value="P:regulation of supramolecular fiber organization"/>
    <property type="evidence" value="ECO:0007669"/>
    <property type="project" value="UniProtKB-ARBA"/>
</dbReference>
<feature type="region of interest" description="Disordered" evidence="11">
    <location>
        <begin position="1032"/>
        <end position="1053"/>
    </location>
</feature>
<evidence type="ECO:0000256" key="4">
    <source>
        <dbReference type="ARBA" id="ARBA00022618"/>
    </source>
</evidence>
<dbReference type="GO" id="GO:0051301">
    <property type="term" value="P:cell division"/>
    <property type="evidence" value="ECO:0007669"/>
    <property type="project" value="UniProtKB-KW"/>
</dbReference>
<dbReference type="InterPro" id="IPR024395">
    <property type="entry name" value="CLASP_N_dom"/>
</dbReference>
<reference evidence="14" key="1">
    <citation type="journal article" date="2013" name="Genome Announc.">
        <title>Genome sequence of the basidiomycetous yeast Pseudozyma antarctica T-34, a producer of the glycolipid biosurfactants mannosylerythritol lipids.</title>
        <authorList>
            <person name="Morita T."/>
            <person name="Koike H."/>
            <person name="Koyama Y."/>
            <person name="Hagiwara H."/>
            <person name="Ito E."/>
            <person name="Fukuoka T."/>
            <person name="Imura T."/>
            <person name="Machida M."/>
            <person name="Kitamoto D."/>
        </authorList>
    </citation>
    <scope>NUCLEOTIDE SEQUENCE [LARGE SCALE GENOMIC DNA]</scope>
    <source>
        <strain evidence="14">T-34</strain>
    </source>
</reference>
<feature type="compositionally biased region" description="Low complexity" evidence="11">
    <location>
        <begin position="788"/>
        <end position="810"/>
    </location>
</feature>
<keyword evidence="6" id="KW-0677">Repeat</keyword>
<accession>M9LTC6</accession>
<gene>
    <name evidence="13" type="ORF">PANT_27c00027</name>
</gene>
<evidence type="ECO:0000256" key="10">
    <source>
        <dbReference type="SAM" id="Coils"/>
    </source>
</evidence>
<feature type="compositionally biased region" description="Polar residues" evidence="11">
    <location>
        <begin position="712"/>
        <end position="723"/>
    </location>
</feature>
<organism evidence="13 14">
    <name type="scientific">Pseudozyma antarctica (strain T-34)</name>
    <name type="common">Yeast</name>
    <name type="synonym">Candida antarctica</name>
    <dbReference type="NCBI Taxonomy" id="1151754"/>
    <lineage>
        <taxon>Eukaryota</taxon>
        <taxon>Fungi</taxon>
        <taxon>Dikarya</taxon>
        <taxon>Basidiomycota</taxon>
        <taxon>Ustilaginomycotina</taxon>
        <taxon>Ustilaginomycetes</taxon>
        <taxon>Ustilaginales</taxon>
        <taxon>Ustilaginaceae</taxon>
        <taxon>Moesziomyces</taxon>
    </lineage>
</organism>
<feature type="domain" description="TOG" evidence="12">
    <location>
        <begin position="47"/>
        <end position="304"/>
    </location>
</feature>
<feature type="region of interest" description="Disordered" evidence="11">
    <location>
        <begin position="911"/>
        <end position="958"/>
    </location>
</feature>
<dbReference type="Pfam" id="PF21040">
    <property type="entry name" value="CEP104-like_TOG"/>
    <property type="match status" value="1"/>
</dbReference>
<dbReference type="PANTHER" id="PTHR21567:SF9">
    <property type="entry name" value="CLIP-ASSOCIATING PROTEIN"/>
    <property type="match status" value="1"/>
</dbReference>
<protein>
    <recommendedName>
        <fullName evidence="12">TOG domain-containing protein</fullName>
    </recommendedName>
</protein>
<keyword evidence="5" id="KW-0493">Microtubule</keyword>
<evidence type="ECO:0000256" key="3">
    <source>
        <dbReference type="ARBA" id="ARBA00022490"/>
    </source>
</evidence>
<feature type="region of interest" description="Disordered" evidence="11">
    <location>
        <begin position="305"/>
        <end position="330"/>
    </location>
</feature>
<dbReference type="GO" id="GO:1990023">
    <property type="term" value="C:mitotic spindle midzone"/>
    <property type="evidence" value="ECO:0007669"/>
    <property type="project" value="TreeGrafter"/>
</dbReference>
<evidence type="ECO:0000259" key="12">
    <source>
        <dbReference type="SMART" id="SM01349"/>
    </source>
</evidence>
<dbReference type="GO" id="GO:0031110">
    <property type="term" value="P:regulation of microtubule polymerization or depolymerization"/>
    <property type="evidence" value="ECO:0007669"/>
    <property type="project" value="UniProtKB-ARBA"/>
</dbReference>
<comment type="similarity">
    <text evidence="2">Belongs to the CLASP family.</text>
</comment>
<dbReference type="GO" id="GO:0005881">
    <property type="term" value="C:cytoplasmic microtubule"/>
    <property type="evidence" value="ECO:0007669"/>
    <property type="project" value="TreeGrafter"/>
</dbReference>
<evidence type="ECO:0000256" key="8">
    <source>
        <dbReference type="ARBA" id="ARBA00023212"/>
    </source>
</evidence>
<evidence type="ECO:0000256" key="2">
    <source>
        <dbReference type="ARBA" id="ARBA00009549"/>
    </source>
</evidence>
<evidence type="ECO:0000256" key="6">
    <source>
        <dbReference type="ARBA" id="ARBA00022737"/>
    </source>
</evidence>
<feature type="coiled-coil region" evidence="10">
    <location>
        <begin position="638"/>
        <end position="679"/>
    </location>
</feature>
<dbReference type="Pfam" id="PF12348">
    <property type="entry name" value="CLASP_N"/>
    <property type="match status" value="1"/>
</dbReference>
<dbReference type="AlphaFoldDB" id="M9LTC6"/>
<feature type="compositionally biased region" description="Low complexity" evidence="11">
    <location>
        <begin position="928"/>
        <end position="953"/>
    </location>
</feature>
<dbReference type="GO" id="GO:0005815">
    <property type="term" value="C:microtubule organizing center"/>
    <property type="evidence" value="ECO:0007669"/>
    <property type="project" value="TreeGrafter"/>
</dbReference>
<keyword evidence="7" id="KW-0131">Cell cycle</keyword>
<keyword evidence="4" id="KW-0132">Cell division</keyword>
<dbReference type="InterPro" id="IPR016024">
    <property type="entry name" value="ARM-type_fold"/>
</dbReference>
<evidence type="ECO:0000256" key="1">
    <source>
        <dbReference type="ARBA" id="ARBA00004186"/>
    </source>
</evidence>
<dbReference type="Gene3D" id="1.25.10.10">
    <property type="entry name" value="Leucine-rich Repeat Variant"/>
    <property type="match status" value="2"/>
</dbReference>
<evidence type="ECO:0000313" key="14">
    <source>
        <dbReference type="Proteomes" id="UP000011976"/>
    </source>
</evidence>
<dbReference type="PANTHER" id="PTHR21567">
    <property type="entry name" value="CLASP"/>
    <property type="match status" value="1"/>
</dbReference>
<comment type="subcellular location">
    <subcellularLocation>
        <location evidence="1">Cytoplasm</location>
        <location evidence="1">Cytoskeleton</location>
        <location evidence="1">Spindle</location>
    </subcellularLocation>
</comment>
<dbReference type="OrthoDB" id="46159at2759"/>
<evidence type="ECO:0000256" key="11">
    <source>
        <dbReference type="SAM" id="MobiDB-lite"/>
    </source>
</evidence>
<proteinExistence type="inferred from homology"/>
<dbReference type="SMART" id="SM01349">
    <property type="entry name" value="TOG"/>
    <property type="match status" value="2"/>
</dbReference>